<dbReference type="SFLD" id="SFLDG01129">
    <property type="entry name" value="C1.5:_HAD__Beta-PGM__Phosphata"/>
    <property type="match status" value="1"/>
</dbReference>
<dbReference type="Proteomes" id="UP000061468">
    <property type="component" value="Chromosome"/>
</dbReference>
<evidence type="ECO:0008006" key="3">
    <source>
        <dbReference type="Google" id="ProtNLM"/>
    </source>
</evidence>
<dbReference type="Gene3D" id="3.40.50.1000">
    <property type="entry name" value="HAD superfamily/HAD-like"/>
    <property type="match status" value="1"/>
</dbReference>
<dbReference type="PANTHER" id="PTHR43481:SF4">
    <property type="entry name" value="GLYCEROL-1-PHOSPHATE PHOSPHOHYDROLASE 1-RELATED"/>
    <property type="match status" value="1"/>
</dbReference>
<dbReference type="PRINTS" id="PR00413">
    <property type="entry name" value="HADHALOGNASE"/>
</dbReference>
<evidence type="ECO:0000313" key="2">
    <source>
        <dbReference type="Proteomes" id="UP000061468"/>
    </source>
</evidence>
<sequence length="234" mass="25794">MTLHFASSTSGQLAVSEKTTTLLFDHDGTLIDSETVHYVLWKAILLGYHVELSETFYCEVMAGIPVKQNAIDLVAHFKLDVAPEVLAEQKHKSISDYLDKHAFPLMPYAKETIKTCFDKGYRIGIVTGGSKKSVEKTLSQYALANYISCVVAVEDVVTSKPAPDCYELAMRQLNKTPEECVAIEDTQTGMRAALAANLACVVIPTPLSQHHDLSRATVRCGNLQTWVESELISQ</sequence>
<dbReference type="Pfam" id="PF13419">
    <property type="entry name" value="HAD_2"/>
    <property type="match status" value="1"/>
</dbReference>
<dbReference type="SUPFAM" id="SSF56784">
    <property type="entry name" value="HAD-like"/>
    <property type="match status" value="1"/>
</dbReference>
<reference evidence="1 2" key="1">
    <citation type="submission" date="2015-12" db="EMBL/GenBank/DDBJ databases">
        <title>Intraspecies pangenome expansion in the marine bacterium Alteromonas.</title>
        <authorList>
            <person name="Lopez-Perez M."/>
            <person name="Rodriguez-Valera F."/>
        </authorList>
    </citation>
    <scope>NUCLEOTIDE SEQUENCE [LARGE SCALE GENOMIC DNA]</scope>
    <source>
        <strain evidence="1 2">UM8</strain>
    </source>
</reference>
<gene>
    <name evidence="1" type="ORF">AV942_03100</name>
</gene>
<accession>A0AAC8XH77</accession>
<dbReference type="PANTHER" id="PTHR43481">
    <property type="entry name" value="FRUCTOSE-1-PHOSPHATE PHOSPHATASE"/>
    <property type="match status" value="1"/>
</dbReference>
<organism evidence="1 2">
    <name type="scientific">Alteromonas mediterranea</name>
    <dbReference type="NCBI Taxonomy" id="314275"/>
    <lineage>
        <taxon>Bacteria</taxon>
        <taxon>Pseudomonadati</taxon>
        <taxon>Pseudomonadota</taxon>
        <taxon>Gammaproteobacteria</taxon>
        <taxon>Alteromonadales</taxon>
        <taxon>Alteromonadaceae</taxon>
        <taxon>Alteromonas/Salinimonas group</taxon>
        <taxon>Alteromonas</taxon>
    </lineage>
</organism>
<dbReference type="InterPro" id="IPR023198">
    <property type="entry name" value="PGP-like_dom2"/>
</dbReference>
<name>A0AAC8XH77_9ALTE</name>
<dbReference type="CDD" id="cd07505">
    <property type="entry name" value="HAD_BPGM-like"/>
    <property type="match status" value="1"/>
</dbReference>
<dbReference type="EMBL" id="CP013928">
    <property type="protein sequence ID" value="AMJ77370.1"/>
    <property type="molecule type" value="Genomic_DNA"/>
</dbReference>
<dbReference type="InterPro" id="IPR041492">
    <property type="entry name" value="HAD_2"/>
</dbReference>
<dbReference type="InterPro" id="IPR036412">
    <property type="entry name" value="HAD-like_sf"/>
</dbReference>
<dbReference type="InterPro" id="IPR023214">
    <property type="entry name" value="HAD_sf"/>
</dbReference>
<dbReference type="AlphaFoldDB" id="A0AAC8XH77"/>
<protein>
    <recommendedName>
        <fullName evidence="3">Haloacid dehalogenase</fullName>
    </recommendedName>
</protein>
<dbReference type="SFLD" id="SFLDS00003">
    <property type="entry name" value="Haloacid_Dehalogenase"/>
    <property type="match status" value="1"/>
</dbReference>
<dbReference type="GO" id="GO:0050308">
    <property type="term" value="F:sugar-phosphatase activity"/>
    <property type="evidence" value="ECO:0007669"/>
    <property type="project" value="TreeGrafter"/>
</dbReference>
<dbReference type="RefSeq" id="WP_012517218.1">
    <property type="nucleotide sequence ID" value="NZ_CAKMLI010000012.1"/>
</dbReference>
<dbReference type="InterPro" id="IPR051806">
    <property type="entry name" value="HAD-like_SPP"/>
</dbReference>
<proteinExistence type="predicted"/>
<dbReference type="Gene3D" id="1.10.150.240">
    <property type="entry name" value="Putative phosphatase, domain 2"/>
    <property type="match status" value="1"/>
</dbReference>
<evidence type="ECO:0000313" key="1">
    <source>
        <dbReference type="EMBL" id="AMJ77370.1"/>
    </source>
</evidence>
<dbReference type="InterPro" id="IPR006439">
    <property type="entry name" value="HAD-SF_hydro_IA"/>
</dbReference>
<dbReference type="NCBIfam" id="TIGR01509">
    <property type="entry name" value="HAD-SF-IA-v3"/>
    <property type="match status" value="1"/>
</dbReference>